<dbReference type="EMBL" id="BAABBR010000001">
    <property type="protein sequence ID" value="GAA4039029.1"/>
    <property type="molecule type" value="Genomic_DNA"/>
</dbReference>
<dbReference type="PANTHER" id="PTHR12526">
    <property type="entry name" value="GLYCOSYLTRANSFERASE"/>
    <property type="match status" value="1"/>
</dbReference>
<dbReference type="RefSeq" id="WP_344696922.1">
    <property type="nucleotide sequence ID" value="NZ_BAABBR010000001.1"/>
</dbReference>
<evidence type="ECO:0000313" key="3">
    <source>
        <dbReference type="Proteomes" id="UP001424459"/>
    </source>
</evidence>
<comment type="caution">
    <text evidence="2">The sequence shown here is derived from an EMBL/GenBank/DDBJ whole genome shotgun (WGS) entry which is preliminary data.</text>
</comment>
<accession>A0ABP7UCR0</accession>
<dbReference type="Gene3D" id="3.40.50.2000">
    <property type="entry name" value="Glycogen Phosphorylase B"/>
    <property type="match status" value="2"/>
</dbReference>
<dbReference type="InterPro" id="IPR028098">
    <property type="entry name" value="Glyco_trans_4-like_N"/>
</dbReference>
<protein>
    <submittedName>
        <fullName evidence="2">Glycosyltransferase family 4 protein</fullName>
    </submittedName>
</protein>
<sequence length="417" mass="45174">MARILYLSYDGLTDPLGPSQVLAYLKGLAALGHQISLITFEKPERPATDRLAMTSECAAAGIDWHPLAYTKRPPVLSTLKDLTAMHRTADRLVRERGYDIVHCRSAIPALVGARLKRRRGLRFIFDMRGFWADERVEGGLWDLGKPLYRAMFGWFKKQESRLLRTADVVVVLTEAARDILRGNGSVPATVPIAVIPCCADLGAFPPITDQARADARAGLGIAGEATVPAYLGSIGTWYMLGEMLDCFAVLRTRDPDAVMLFVTRDDPAPILAAAAARGIPAEALRIRPASRAEVPQLLAAADFGLFFIRPTYSKQASSPVKLGELFAMNLPVLANGGVGDMDRILAQSGAGVAVERFDPAAYGAALDALAALRPDPARWRATLVKWFDLDRGIAAYDGIYRALAPATERNSDTSRGA</sequence>
<proteinExistence type="predicted"/>
<evidence type="ECO:0000259" key="1">
    <source>
        <dbReference type="Pfam" id="PF13579"/>
    </source>
</evidence>
<dbReference type="Proteomes" id="UP001424459">
    <property type="component" value="Unassembled WGS sequence"/>
</dbReference>
<dbReference type="PANTHER" id="PTHR12526:SF600">
    <property type="entry name" value="GLYCOSYL TRANSFERASE GROUP 1"/>
    <property type="match status" value="1"/>
</dbReference>
<dbReference type="SUPFAM" id="SSF53756">
    <property type="entry name" value="UDP-Glycosyltransferase/glycogen phosphorylase"/>
    <property type="match status" value="1"/>
</dbReference>
<reference evidence="3" key="1">
    <citation type="journal article" date="2019" name="Int. J. Syst. Evol. Microbiol.">
        <title>The Global Catalogue of Microorganisms (GCM) 10K type strain sequencing project: providing services to taxonomists for standard genome sequencing and annotation.</title>
        <authorList>
            <consortium name="The Broad Institute Genomics Platform"/>
            <consortium name="The Broad Institute Genome Sequencing Center for Infectious Disease"/>
            <person name="Wu L."/>
            <person name="Ma J."/>
        </authorList>
    </citation>
    <scope>NUCLEOTIDE SEQUENCE [LARGE SCALE GENOMIC DNA]</scope>
    <source>
        <strain evidence="3">JCM 17564</strain>
    </source>
</reference>
<evidence type="ECO:0000313" key="2">
    <source>
        <dbReference type="EMBL" id="GAA4039029.1"/>
    </source>
</evidence>
<dbReference type="Pfam" id="PF13579">
    <property type="entry name" value="Glyco_trans_4_4"/>
    <property type="match status" value="1"/>
</dbReference>
<name>A0ABP7UCR0_9SPHN</name>
<gene>
    <name evidence="2" type="ORF">GCM10022281_19860</name>
</gene>
<feature type="domain" description="Glycosyltransferase subfamily 4-like N-terminal" evidence="1">
    <location>
        <begin position="21"/>
        <end position="197"/>
    </location>
</feature>
<keyword evidence="3" id="KW-1185">Reference proteome</keyword>
<organism evidence="2 3">
    <name type="scientific">Sphingomonas rosea</name>
    <dbReference type="NCBI Taxonomy" id="335605"/>
    <lineage>
        <taxon>Bacteria</taxon>
        <taxon>Pseudomonadati</taxon>
        <taxon>Pseudomonadota</taxon>
        <taxon>Alphaproteobacteria</taxon>
        <taxon>Sphingomonadales</taxon>
        <taxon>Sphingomonadaceae</taxon>
        <taxon>Sphingomonas</taxon>
    </lineage>
</organism>